<protein>
    <submittedName>
        <fullName evidence="2">Uncharacterized protein</fullName>
    </submittedName>
</protein>
<dbReference type="AlphaFoldDB" id="A0A939KKG7"/>
<gene>
    <name evidence="2" type="ORF">J3A84_06570</name>
</gene>
<feature type="signal peptide" evidence="1">
    <location>
        <begin position="1"/>
        <end position="28"/>
    </location>
</feature>
<keyword evidence="3" id="KW-1185">Reference proteome</keyword>
<keyword evidence="1" id="KW-0732">Signal</keyword>
<evidence type="ECO:0000313" key="2">
    <source>
        <dbReference type="EMBL" id="MBO1264690.1"/>
    </source>
</evidence>
<evidence type="ECO:0000313" key="3">
    <source>
        <dbReference type="Proteomes" id="UP000664218"/>
    </source>
</evidence>
<proteinExistence type="predicted"/>
<evidence type="ECO:0000256" key="1">
    <source>
        <dbReference type="SAM" id="SignalP"/>
    </source>
</evidence>
<reference evidence="2" key="1">
    <citation type="submission" date="2021-03" db="EMBL/GenBank/DDBJ databases">
        <title>Proteiniclasticum marinus sp. nov., isolated from tidal flat sediment.</title>
        <authorList>
            <person name="Namirimu T."/>
            <person name="Yang J.-A."/>
            <person name="Yang S.-H."/>
            <person name="Kim Y.-J."/>
            <person name="Kwon K.K."/>
        </authorList>
    </citation>
    <scope>NUCLEOTIDE SEQUENCE</scope>
    <source>
        <strain evidence="2">SCR006</strain>
    </source>
</reference>
<feature type="chain" id="PRO_5036680232" evidence="1">
    <location>
        <begin position="29"/>
        <end position="316"/>
    </location>
</feature>
<comment type="caution">
    <text evidence="2">The sequence shown here is derived from an EMBL/GenBank/DDBJ whole genome shotgun (WGS) entry which is preliminary data.</text>
</comment>
<organism evidence="2 3">
    <name type="scientific">Proteiniclasticum aestuarii</name>
    <dbReference type="NCBI Taxonomy" id="2817862"/>
    <lineage>
        <taxon>Bacteria</taxon>
        <taxon>Bacillati</taxon>
        <taxon>Bacillota</taxon>
        <taxon>Clostridia</taxon>
        <taxon>Eubacteriales</taxon>
        <taxon>Clostridiaceae</taxon>
        <taxon>Proteiniclasticum</taxon>
    </lineage>
</organism>
<dbReference type="Proteomes" id="UP000664218">
    <property type="component" value="Unassembled WGS sequence"/>
</dbReference>
<accession>A0A939KKG7</accession>
<sequence length="316" mass="35643">MKMKKSRKTGIVTLFLSMLMILAGCQLAVEEGSETSVEDRLIGALITTDSMNSLWGEQELTPEMFEDMEDGVLILEEYENRSEGVLYAIPSYEEKKYVFEGVEGYAMFVAVIHNEEENETYSSAVADPEISDLSTHITGGDVYKVELSGTIYFSENRAERPWHMNPVYQKENGVVYAMPGGMGFSMGGETGEGTSGSTRTDQTLSYTENGETKSFESHIEINYTFMYAPSRITVVEMNADNQVLIRREYEPGKLPEEMGTNEEAEYLIIETEKAGEDGKTFVEREIVNKGEESFASYYEMENGIISKMMTTILWRE</sequence>
<dbReference type="RefSeq" id="WP_207599207.1">
    <property type="nucleotide sequence ID" value="NZ_JAFNJU010000004.1"/>
</dbReference>
<dbReference type="EMBL" id="JAFNJU010000004">
    <property type="protein sequence ID" value="MBO1264690.1"/>
    <property type="molecule type" value="Genomic_DNA"/>
</dbReference>
<dbReference type="PROSITE" id="PS51257">
    <property type="entry name" value="PROKAR_LIPOPROTEIN"/>
    <property type="match status" value="1"/>
</dbReference>
<name>A0A939KKG7_9CLOT</name>